<comment type="cofactor">
    <cofactor evidence="2">
        <name>Fe cation</name>
        <dbReference type="ChEBI" id="CHEBI:24875"/>
    </cofactor>
    <text evidence="2">Binds 1 Fe cation per subunit.</text>
</comment>
<evidence type="ECO:0000259" key="4">
    <source>
        <dbReference type="Pfam" id="PF02678"/>
    </source>
</evidence>
<dbReference type="Pfam" id="PF05726">
    <property type="entry name" value="Pirin_C"/>
    <property type="match status" value="1"/>
</dbReference>
<protein>
    <submittedName>
        <fullName evidence="6">Pirin family protein</fullName>
    </submittedName>
</protein>
<dbReference type="InterPro" id="IPR008778">
    <property type="entry name" value="Pirin_C_dom"/>
</dbReference>
<keyword evidence="7" id="KW-1185">Reference proteome</keyword>
<dbReference type="EMBL" id="CP094358">
    <property type="protein sequence ID" value="UOB17658.1"/>
    <property type="molecule type" value="Genomic_DNA"/>
</dbReference>
<gene>
    <name evidence="6" type="ORF">MQE35_18195</name>
</gene>
<dbReference type="InterPro" id="IPR012093">
    <property type="entry name" value="Pirin"/>
</dbReference>
<dbReference type="AlphaFoldDB" id="A0A9E6ZRT4"/>
<dbReference type="InterPro" id="IPR014710">
    <property type="entry name" value="RmlC-like_jellyroll"/>
</dbReference>
<sequence>MRTIKKIHTAQYRPIDNLITYSPLPTQTLKQIDPFIFLNHHGPQVYKPNNSGLPFGPHPHRGMETVTCIIDGDIAHKDSGGGNSVIEKGGVQWMTAGKGLIHAEVSSEKFKKEGGNIEILQLWINLPSHLKMVSPQYTGKQAGDIPNIPVQEGVNLQLIAGKWNNHQGAFQPLQDIFLSTVKFNKNTSFSVKVSKKRNIFLYIINGSLTINNTEAQKHHLIEFNNDDDEVLINTGEESLLIFGHAEPINEPMVARGPFVMNTMQEIQQAYADFQQGKMGLWN</sequence>
<dbReference type="InterPro" id="IPR003829">
    <property type="entry name" value="Pirin_N_dom"/>
</dbReference>
<name>A0A9E6ZRT4_9FLAO</name>
<feature type="binding site" evidence="2">
    <location>
        <position position="102"/>
    </location>
    <ligand>
        <name>Fe cation</name>
        <dbReference type="ChEBI" id="CHEBI:24875"/>
    </ligand>
</feature>
<proteinExistence type="inferred from homology"/>
<comment type="similarity">
    <text evidence="1 3">Belongs to the pirin family.</text>
</comment>
<dbReference type="SUPFAM" id="SSF51182">
    <property type="entry name" value="RmlC-like cupins"/>
    <property type="match status" value="1"/>
</dbReference>
<evidence type="ECO:0000256" key="3">
    <source>
        <dbReference type="RuleBase" id="RU003457"/>
    </source>
</evidence>
<evidence type="ECO:0000313" key="7">
    <source>
        <dbReference type="Proteomes" id="UP000831290"/>
    </source>
</evidence>
<organism evidence="6 7">
    <name type="scientific">Abyssalbus ytuae</name>
    <dbReference type="NCBI Taxonomy" id="2926907"/>
    <lineage>
        <taxon>Bacteria</taxon>
        <taxon>Pseudomonadati</taxon>
        <taxon>Bacteroidota</taxon>
        <taxon>Flavobacteriia</taxon>
        <taxon>Flavobacteriales</taxon>
        <taxon>Flavobacteriaceae</taxon>
        <taxon>Abyssalbus</taxon>
    </lineage>
</organism>
<dbReference type="Proteomes" id="UP000831290">
    <property type="component" value="Chromosome"/>
</dbReference>
<dbReference type="PIRSF" id="PIRSF006232">
    <property type="entry name" value="Pirin"/>
    <property type="match status" value="1"/>
</dbReference>
<evidence type="ECO:0000256" key="2">
    <source>
        <dbReference type="PIRSR" id="PIRSR006232-1"/>
    </source>
</evidence>
<keyword evidence="2" id="KW-0479">Metal-binding</keyword>
<dbReference type="CDD" id="cd02247">
    <property type="entry name" value="cupin_pirin_C"/>
    <property type="match status" value="1"/>
</dbReference>
<dbReference type="InterPro" id="IPR053186">
    <property type="entry name" value="QDO-related"/>
</dbReference>
<evidence type="ECO:0000259" key="5">
    <source>
        <dbReference type="Pfam" id="PF05726"/>
    </source>
</evidence>
<feature type="domain" description="Pirin N-terminal" evidence="4">
    <location>
        <begin position="25"/>
        <end position="124"/>
    </location>
</feature>
<reference evidence="6" key="1">
    <citation type="submission" date="2022-03" db="EMBL/GenBank/DDBJ databases">
        <title>Description of Abyssus ytuae gen. nov., sp. nov., a novel member of the family Flavobacteriaceae isolated from the sediment of Mariana Trench.</title>
        <authorList>
            <person name="Zhang J."/>
            <person name="Xu X."/>
        </authorList>
    </citation>
    <scope>NUCLEOTIDE SEQUENCE</scope>
    <source>
        <strain evidence="6">MT3330</strain>
    </source>
</reference>
<keyword evidence="2" id="KW-0408">Iron</keyword>
<feature type="domain" description="Pirin C-terminal" evidence="5">
    <location>
        <begin position="181"/>
        <end position="279"/>
    </location>
</feature>
<accession>A0A9E6ZRT4</accession>
<feature type="binding site" evidence="2">
    <location>
        <position position="58"/>
    </location>
    <ligand>
        <name>Fe cation</name>
        <dbReference type="ChEBI" id="CHEBI:24875"/>
    </ligand>
</feature>
<dbReference type="Gene3D" id="2.60.120.10">
    <property type="entry name" value="Jelly Rolls"/>
    <property type="match status" value="2"/>
</dbReference>
<dbReference type="KEGG" id="fbm:MQE35_18195"/>
<feature type="binding site" evidence="2">
    <location>
        <position position="104"/>
    </location>
    <ligand>
        <name>Fe cation</name>
        <dbReference type="ChEBI" id="CHEBI:24875"/>
    </ligand>
</feature>
<dbReference type="RefSeq" id="WP_255843280.1">
    <property type="nucleotide sequence ID" value="NZ_CP094358.1"/>
</dbReference>
<dbReference type="CDD" id="cd02909">
    <property type="entry name" value="cupin_pirin_N"/>
    <property type="match status" value="1"/>
</dbReference>
<dbReference type="PANTHER" id="PTHR43594">
    <property type="entry name" value="QUERCETIN 2,3-DIOXYGENASE"/>
    <property type="match status" value="1"/>
</dbReference>
<evidence type="ECO:0000256" key="1">
    <source>
        <dbReference type="ARBA" id="ARBA00008416"/>
    </source>
</evidence>
<dbReference type="Pfam" id="PF02678">
    <property type="entry name" value="Pirin"/>
    <property type="match status" value="1"/>
</dbReference>
<dbReference type="GO" id="GO:0046872">
    <property type="term" value="F:metal ion binding"/>
    <property type="evidence" value="ECO:0007669"/>
    <property type="project" value="UniProtKB-KW"/>
</dbReference>
<dbReference type="PANTHER" id="PTHR43594:SF1">
    <property type="entry name" value="QUERCETIN 2,3-DIOXYGENASE PA2418-RELATED"/>
    <property type="match status" value="1"/>
</dbReference>
<feature type="binding site" evidence="2">
    <location>
        <position position="60"/>
    </location>
    <ligand>
        <name>Fe cation</name>
        <dbReference type="ChEBI" id="CHEBI:24875"/>
    </ligand>
</feature>
<dbReference type="InterPro" id="IPR011051">
    <property type="entry name" value="RmlC_Cupin_sf"/>
</dbReference>
<evidence type="ECO:0000313" key="6">
    <source>
        <dbReference type="EMBL" id="UOB17658.1"/>
    </source>
</evidence>